<organism evidence="2 3">
    <name type="scientific">Ignisphaera aggregans (strain DSM 17230 / JCM 13409 / AQ1.S1)</name>
    <dbReference type="NCBI Taxonomy" id="583356"/>
    <lineage>
        <taxon>Archaea</taxon>
        <taxon>Thermoproteota</taxon>
        <taxon>Thermoprotei</taxon>
        <taxon>Desulfurococcales</taxon>
        <taxon>Desulfurococcaceae</taxon>
        <taxon>Ignisphaera</taxon>
    </lineage>
</organism>
<keyword evidence="3" id="KW-1185">Reference proteome</keyword>
<dbReference type="AlphaFoldDB" id="E0STQ0"/>
<dbReference type="STRING" id="583356.Igag_0846"/>
<evidence type="ECO:0000313" key="2">
    <source>
        <dbReference type="EMBL" id="ADM27666.1"/>
    </source>
</evidence>
<dbReference type="BioCyc" id="IAGG583356:GHAH-832-MONOMER"/>
<dbReference type="Proteomes" id="UP000001304">
    <property type="component" value="Chromosome"/>
</dbReference>
<dbReference type="HOGENOM" id="CLU_1773163_0_0_2"/>
<dbReference type="EMBL" id="CP002098">
    <property type="protein sequence ID" value="ADM27666.1"/>
    <property type="molecule type" value="Genomic_DNA"/>
</dbReference>
<name>E0STQ0_IGNAA</name>
<keyword evidence="1" id="KW-0175">Coiled coil</keyword>
<sequence>MAITAEAIVELFERDSRARKRLAELLVSEPDIRLAIINAVLRDVATKSDIERIRGEFDKIRGEYATKEDIGMLRNEIERIRGEYATKEDIKMLKGEIEKIRGEYATKEDVKILRDEMNILRSDVEKIRADLVDVRERLSKLEGIVS</sequence>
<dbReference type="Gene3D" id="1.20.5.1700">
    <property type="match status" value="1"/>
</dbReference>
<gene>
    <name evidence="2" type="ordered locus">Igag_0846</name>
</gene>
<protein>
    <recommendedName>
        <fullName evidence="4">DUF1640 domain-containing protein</fullName>
    </recommendedName>
</protein>
<accession>E0STQ0</accession>
<proteinExistence type="predicted"/>
<dbReference type="KEGG" id="iag:Igag_0846"/>
<evidence type="ECO:0008006" key="4">
    <source>
        <dbReference type="Google" id="ProtNLM"/>
    </source>
</evidence>
<feature type="coiled-coil region" evidence="1">
    <location>
        <begin position="110"/>
        <end position="144"/>
    </location>
</feature>
<reference evidence="2 3" key="1">
    <citation type="journal article" date="2010" name="Stand. Genomic Sci.">
        <title>Complete genome sequence of Ignisphaera aggregans type strain (AQ1.S1).</title>
        <authorList>
            <person name="Goker M."/>
            <person name="Held B."/>
            <person name="Lapidus A."/>
            <person name="Nolan M."/>
            <person name="Spring S."/>
            <person name="Yasawong M."/>
            <person name="Lucas S."/>
            <person name="Glavina Del Rio T."/>
            <person name="Tice H."/>
            <person name="Cheng J.F."/>
            <person name="Goodwin L."/>
            <person name="Tapia R."/>
            <person name="Pitluck S."/>
            <person name="Liolios K."/>
            <person name="Ivanova N."/>
            <person name="Mavromatis K."/>
            <person name="Mikhailova N."/>
            <person name="Pati A."/>
            <person name="Chen A."/>
            <person name="Palaniappan K."/>
            <person name="Brambilla E."/>
            <person name="Land M."/>
            <person name="Hauser L."/>
            <person name="Chang Y.J."/>
            <person name="Jeffries C.D."/>
            <person name="Brettin T."/>
            <person name="Detter J.C."/>
            <person name="Han C."/>
            <person name="Rohde M."/>
            <person name="Sikorski J."/>
            <person name="Woyke T."/>
            <person name="Bristow J."/>
            <person name="Eisen J.A."/>
            <person name="Markowitz V."/>
            <person name="Hugenholtz P."/>
            <person name="Kyrpides N.C."/>
            <person name="Klenk H.P."/>
        </authorList>
    </citation>
    <scope>NUCLEOTIDE SEQUENCE [LARGE SCALE GENOMIC DNA]</scope>
    <source>
        <strain evidence="3">DSM 17230 / JCM 13409 / AQ1.S1</strain>
    </source>
</reference>
<evidence type="ECO:0000256" key="1">
    <source>
        <dbReference type="SAM" id="Coils"/>
    </source>
</evidence>
<evidence type="ECO:0000313" key="3">
    <source>
        <dbReference type="Proteomes" id="UP000001304"/>
    </source>
</evidence>